<dbReference type="PANTHER" id="PTHR35333:SF3">
    <property type="entry name" value="BETA-LACTAMASE-TYPE TRANSPEPTIDASE FOLD CONTAINING PROTEIN"/>
    <property type="match status" value="1"/>
</dbReference>
<comment type="similarity">
    <text evidence="1 6">Belongs to the class-A beta-lactamase family.</text>
</comment>
<dbReference type="SUPFAM" id="SSF56601">
    <property type="entry name" value="beta-lactamase/transpeptidase-like"/>
    <property type="match status" value="1"/>
</dbReference>
<evidence type="ECO:0000313" key="9">
    <source>
        <dbReference type="EMBL" id="XDQ31643.1"/>
    </source>
</evidence>
<comment type="catalytic activity">
    <reaction evidence="6">
        <text>a beta-lactam + H2O = a substituted beta-amino acid</text>
        <dbReference type="Rhea" id="RHEA:20401"/>
        <dbReference type="ChEBI" id="CHEBI:15377"/>
        <dbReference type="ChEBI" id="CHEBI:35627"/>
        <dbReference type="ChEBI" id="CHEBI:140347"/>
        <dbReference type="EC" id="3.5.2.6"/>
    </reaction>
</comment>
<dbReference type="InterPro" id="IPR045155">
    <property type="entry name" value="Beta-lactam_cat"/>
</dbReference>
<dbReference type="EC" id="3.5.2.6" evidence="2 6"/>
<feature type="chain" id="PRO_5044251918" description="Beta-lactamase" evidence="7">
    <location>
        <begin position="39"/>
        <end position="309"/>
    </location>
</feature>
<evidence type="ECO:0000259" key="8">
    <source>
        <dbReference type="Pfam" id="PF13354"/>
    </source>
</evidence>
<organism evidence="9">
    <name type="scientific">Streptomyces sp. R21</name>
    <dbReference type="NCBI Taxonomy" id="3238627"/>
    <lineage>
        <taxon>Bacteria</taxon>
        <taxon>Bacillati</taxon>
        <taxon>Actinomycetota</taxon>
        <taxon>Actinomycetes</taxon>
        <taxon>Kitasatosporales</taxon>
        <taxon>Streptomycetaceae</taxon>
        <taxon>Streptomyces</taxon>
    </lineage>
</organism>
<dbReference type="GO" id="GO:0008800">
    <property type="term" value="F:beta-lactamase activity"/>
    <property type="evidence" value="ECO:0007669"/>
    <property type="project" value="UniProtKB-UniRule"/>
</dbReference>
<dbReference type="InterPro" id="IPR012338">
    <property type="entry name" value="Beta-lactam/transpept-like"/>
</dbReference>
<evidence type="ECO:0000256" key="3">
    <source>
        <dbReference type="ARBA" id="ARBA00018879"/>
    </source>
</evidence>
<keyword evidence="4 6" id="KW-0378">Hydrolase</keyword>
<dbReference type="AlphaFoldDB" id="A0AB39PRA5"/>
<dbReference type="Pfam" id="PF13354">
    <property type="entry name" value="Beta-lactamase2"/>
    <property type="match status" value="1"/>
</dbReference>
<dbReference type="EMBL" id="CP163435">
    <property type="protein sequence ID" value="XDQ31643.1"/>
    <property type="molecule type" value="Genomic_DNA"/>
</dbReference>
<dbReference type="GO" id="GO:0046677">
    <property type="term" value="P:response to antibiotic"/>
    <property type="evidence" value="ECO:0007669"/>
    <property type="project" value="UniProtKB-UniRule"/>
</dbReference>
<feature type="signal peptide" evidence="7">
    <location>
        <begin position="1"/>
        <end position="38"/>
    </location>
</feature>
<dbReference type="PROSITE" id="PS00146">
    <property type="entry name" value="BETA_LACTAMASE_A"/>
    <property type="match status" value="1"/>
</dbReference>
<gene>
    <name evidence="9" type="primary">bla</name>
    <name evidence="9" type="ORF">AB5J56_24165</name>
</gene>
<dbReference type="PROSITE" id="PS51318">
    <property type="entry name" value="TAT"/>
    <property type="match status" value="1"/>
</dbReference>
<dbReference type="InterPro" id="IPR000871">
    <property type="entry name" value="Beta-lactam_class-A"/>
</dbReference>
<accession>A0AB39PRA5</accession>
<feature type="domain" description="Beta-lactamase class A catalytic" evidence="8">
    <location>
        <begin position="61"/>
        <end position="280"/>
    </location>
</feature>
<name>A0AB39PRA5_9ACTN</name>
<dbReference type="PANTHER" id="PTHR35333">
    <property type="entry name" value="BETA-LACTAMASE"/>
    <property type="match status" value="1"/>
</dbReference>
<evidence type="ECO:0000256" key="5">
    <source>
        <dbReference type="ARBA" id="ARBA00023251"/>
    </source>
</evidence>
<reference evidence="9" key="1">
    <citation type="submission" date="2024-07" db="EMBL/GenBank/DDBJ databases">
        <authorList>
            <person name="Yu S.T."/>
        </authorList>
    </citation>
    <scope>NUCLEOTIDE SEQUENCE</scope>
    <source>
        <strain evidence="9">R21</strain>
    </source>
</reference>
<evidence type="ECO:0000256" key="2">
    <source>
        <dbReference type="ARBA" id="ARBA00012865"/>
    </source>
</evidence>
<dbReference type="RefSeq" id="WP_369242739.1">
    <property type="nucleotide sequence ID" value="NZ_CP163435.1"/>
</dbReference>
<sequence length="309" mass="32912">MLGTGEPKPTSNPNLTRRTLLAGGTATALALTAGQAYAAPGARGVHARLRELEQQHGARLGVFAYNLKTKATARYRAAERFPMMSVFKTLAAAAVLRDLDRDGETLAKRIFYTQADLDQAQGSPETGKHLAEGMTIAELCAAAICQSDNAAGNLLLRELGGPTAVTRFCRSVGDDTTRLDRWEPDVNTCEPWRVEDTTSPVAIGRTYARLVLGNALDGPDRERVTAWLLANTTSGERFRKGLPKDWTIADKTGAGAYGSNNNVGIAWTQDATPIVLAVLTTKPDPTAAPDNPLIAETAAVLAEAVSRPS</sequence>
<dbReference type="PRINTS" id="PR00118">
    <property type="entry name" value="BLACTAMASEA"/>
</dbReference>
<dbReference type="Gene3D" id="3.40.710.10">
    <property type="entry name" value="DD-peptidase/beta-lactamase superfamily"/>
    <property type="match status" value="1"/>
</dbReference>
<protein>
    <recommendedName>
        <fullName evidence="3 6">Beta-lactamase</fullName>
        <ecNumber evidence="2 6">3.5.2.6</ecNumber>
    </recommendedName>
</protein>
<proteinExistence type="inferred from homology"/>
<evidence type="ECO:0000256" key="4">
    <source>
        <dbReference type="ARBA" id="ARBA00022801"/>
    </source>
</evidence>
<dbReference type="InterPro" id="IPR006311">
    <property type="entry name" value="TAT_signal"/>
</dbReference>
<evidence type="ECO:0000256" key="1">
    <source>
        <dbReference type="ARBA" id="ARBA00009009"/>
    </source>
</evidence>
<keyword evidence="5 6" id="KW-0046">Antibiotic resistance</keyword>
<dbReference type="GO" id="GO:0030655">
    <property type="term" value="P:beta-lactam antibiotic catabolic process"/>
    <property type="evidence" value="ECO:0007669"/>
    <property type="project" value="InterPro"/>
</dbReference>
<keyword evidence="7" id="KW-0732">Signal</keyword>
<dbReference type="InterPro" id="IPR023650">
    <property type="entry name" value="Beta-lactam_class-A_AS"/>
</dbReference>
<evidence type="ECO:0000256" key="7">
    <source>
        <dbReference type="SAM" id="SignalP"/>
    </source>
</evidence>
<evidence type="ECO:0000256" key="6">
    <source>
        <dbReference type="RuleBase" id="RU361140"/>
    </source>
</evidence>
<dbReference type="NCBIfam" id="NF033103">
    <property type="entry name" value="bla_class_A"/>
    <property type="match status" value="1"/>
</dbReference>